<dbReference type="EMBL" id="KV878256">
    <property type="protein sequence ID" value="OJZ80339.1"/>
    <property type="molecule type" value="Genomic_DNA"/>
</dbReference>
<dbReference type="Proteomes" id="UP000184063">
    <property type="component" value="Unassembled WGS sequence"/>
</dbReference>
<evidence type="ECO:0000313" key="1">
    <source>
        <dbReference type="EMBL" id="OJZ80339.1"/>
    </source>
</evidence>
<organism evidence="1 2">
    <name type="scientific">Aspergillus luchuensis (strain CBS 106.47)</name>
    <dbReference type="NCBI Taxonomy" id="1137211"/>
    <lineage>
        <taxon>Eukaryota</taxon>
        <taxon>Fungi</taxon>
        <taxon>Dikarya</taxon>
        <taxon>Ascomycota</taxon>
        <taxon>Pezizomycotina</taxon>
        <taxon>Eurotiomycetes</taxon>
        <taxon>Eurotiomycetidae</taxon>
        <taxon>Eurotiales</taxon>
        <taxon>Aspergillaceae</taxon>
        <taxon>Aspergillus</taxon>
        <taxon>Aspergillus subgen. Circumdati</taxon>
    </lineage>
</organism>
<name>A0A1M3T0Q8_ASPLC</name>
<reference evidence="2" key="1">
    <citation type="journal article" date="2017" name="Genome Biol.">
        <title>Comparative genomics reveals high biological diversity and specific adaptations in the industrially and medically important fungal genus Aspergillus.</title>
        <authorList>
            <person name="de Vries R.P."/>
            <person name="Riley R."/>
            <person name="Wiebenga A."/>
            <person name="Aguilar-Osorio G."/>
            <person name="Amillis S."/>
            <person name="Uchima C.A."/>
            <person name="Anderluh G."/>
            <person name="Asadollahi M."/>
            <person name="Askin M."/>
            <person name="Barry K."/>
            <person name="Battaglia E."/>
            <person name="Bayram O."/>
            <person name="Benocci T."/>
            <person name="Braus-Stromeyer S.A."/>
            <person name="Caldana C."/>
            <person name="Canovas D."/>
            <person name="Cerqueira G.C."/>
            <person name="Chen F."/>
            <person name="Chen W."/>
            <person name="Choi C."/>
            <person name="Clum A."/>
            <person name="Dos Santos R.A."/>
            <person name="Damasio A.R."/>
            <person name="Diallinas G."/>
            <person name="Emri T."/>
            <person name="Fekete E."/>
            <person name="Flipphi M."/>
            <person name="Freyberg S."/>
            <person name="Gallo A."/>
            <person name="Gournas C."/>
            <person name="Habgood R."/>
            <person name="Hainaut M."/>
            <person name="Harispe M.L."/>
            <person name="Henrissat B."/>
            <person name="Hilden K.S."/>
            <person name="Hope R."/>
            <person name="Hossain A."/>
            <person name="Karabika E."/>
            <person name="Karaffa L."/>
            <person name="Karanyi Z."/>
            <person name="Krasevec N."/>
            <person name="Kuo A."/>
            <person name="Kusch H."/>
            <person name="LaButti K."/>
            <person name="Lagendijk E.L."/>
            <person name="Lapidus A."/>
            <person name="Levasseur A."/>
            <person name="Lindquist E."/>
            <person name="Lipzen A."/>
            <person name="Logrieco A.F."/>
            <person name="MacCabe A."/>
            <person name="Maekelae M.R."/>
            <person name="Malavazi I."/>
            <person name="Melin P."/>
            <person name="Meyer V."/>
            <person name="Mielnichuk N."/>
            <person name="Miskei M."/>
            <person name="Molnar A.P."/>
            <person name="Mule G."/>
            <person name="Ngan C.Y."/>
            <person name="Orejas M."/>
            <person name="Orosz E."/>
            <person name="Ouedraogo J.P."/>
            <person name="Overkamp K.M."/>
            <person name="Park H.-S."/>
            <person name="Perrone G."/>
            <person name="Piumi F."/>
            <person name="Punt P.J."/>
            <person name="Ram A.F."/>
            <person name="Ramon A."/>
            <person name="Rauscher S."/>
            <person name="Record E."/>
            <person name="Riano-Pachon D.M."/>
            <person name="Robert V."/>
            <person name="Roehrig J."/>
            <person name="Ruller R."/>
            <person name="Salamov A."/>
            <person name="Salih N.S."/>
            <person name="Samson R.A."/>
            <person name="Sandor E."/>
            <person name="Sanguinetti M."/>
            <person name="Schuetze T."/>
            <person name="Sepcic K."/>
            <person name="Shelest E."/>
            <person name="Sherlock G."/>
            <person name="Sophianopoulou V."/>
            <person name="Squina F.M."/>
            <person name="Sun H."/>
            <person name="Susca A."/>
            <person name="Todd R.B."/>
            <person name="Tsang A."/>
            <person name="Unkles S.E."/>
            <person name="van de Wiele N."/>
            <person name="van Rossen-Uffink D."/>
            <person name="Oliveira J.V."/>
            <person name="Vesth T.C."/>
            <person name="Visser J."/>
            <person name="Yu J.-H."/>
            <person name="Zhou M."/>
            <person name="Andersen M.R."/>
            <person name="Archer D.B."/>
            <person name="Baker S.E."/>
            <person name="Benoit I."/>
            <person name="Brakhage A.A."/>
            <person name="Braus G.H."/>
            <person name="Fischer R."/>
            <person name="Frisvad J.C."/>
            <person name="Goldman G.H."/>
            <person name="Houbraken J."/>
            <person name="Oakley B."/>
            <person name="Pocsi I."/>
            <person name="Scazzocchio C."/>
            <person name="Seiboth B."/>
            <person name="vanKuyk P.A."/>
            <person name="Wortman J."/>
            <person name="Dyer P.S."/>
            <person name="Grigoriev I.V."/>
        </authorList>
    </citation>
    <scope>NUCLEOTIDE SEQUENCE [LARGE SCALE GENOMIC DNA]</scope>
    <source>
        <strain evidence="2">CBS 106.47</strain>
    </source>
</reference>
<protein>
    <submittedName>
        <fullName evidence="1">Uncharacterized protein</fullName>
    </submittedName>
</protein>
<evidence type="ECO:0000313" key="2">
    <source>
        <dbReference type="Proteomes" id="UP000184063"/>
    </source>
</evidence>
<dbReference type="AlphaFoldDB" id="A0A1M3T0Q8"/>
<gene>
    <name evidence="1" type="ORF">ASPFODRAFT_53480</name>
</gene>
<dbReference type="VEuPathDB" id="FungiDB:ASPFODRAFT_53480"/>
<sequence length="140" mass="15882">MITRARFDLLPRKKSATILNFSKDWAGCIILRDSGREHILFLLPRLAYGIPTAQLLLHRFCNGMLMFSPGICVYQSGPLLLLCKRIRVFVVILRNLPLNCECRHLPDVGRDFQLLGFGDDDFRGTSNSESPDCLQLGFIV</sequence>
<accession>A0A1M3T0Q8</accession>
<proteinExistence type="predicted"/>